<name>A0A6N8F9V0_9GAMM</name>
<evidence type="ECO:0000313" key="3">
    <source>
        <dbReference type="Proteomes" id="UP000439994"/>
    </source>
</evidence>
<dbReference type="OrthoDB" id="9803233at2"/>
<dbReference type="Proteomes" id="UP000439994">
    <property type="component" value="Unassembled WGS sequence"/>
</dbReference>
<keyword evidence="2" id="KW-0808">Transferase</keyword>
<organism evidence="2 3">
    <name type="scientific">Psychrosphaera haliotis</name>
    <dbReference type="NCBI Taxonomy" id="555083"/>
    <lineage>
        <taxon>Bacteria</taxon>
        <taxon>Pseudomonadati</taxon>
        <taxon>Pseudomonadota</taxon>
        <taxon>Gammaproteobacteria</taxon>
        <taxon>Alteromonadales</taxon>
        <taxon>Pseudoalteromonadaceae</taxon>
        <taxon>Psychrosphaera</taxon>
    </lineage>
</organism>
<dbReference type="AlphaFoldDB" id="A0A6N8F9V0"/>
<proteinExistence type="predicted"/>
<dbReference type="GO" id="GO:0016747">
    <property type="term" value="F:acyltransferase activity, transferring groups other than amino-acyl groups"/>
    <property type="evidence" value="ECO:0007669"/>
    <property type="project" value="InterPro"/>
</dbReference>
<accession>A0A6N8F9V0</accession>
<reference evidence="2 3" key="1">
    <citation type="submission" date="2019-11" db="EMBL/GenBank/DDBJ databases">
        <title>P. haliotis isolates from Z. marina roots.</title>
        <authorList>
            <person name="Cohen M."/>
            <person name="Jospin G."/>
            <person name="Eisen J.A."/>
            <person name="Coil D.A."/>
        </authorList>
    </citation>
    <scope>NUCLEOTIDE SEQUENCE [LARGE SCALE GENOMIC DNA]</scope>
    <source>
        <strain evidence="2 3">UCD-MCMsp1aY</strain>
    </source>
</reference>
<evidence type="ECO:0000313" key="2">
    <source>
        <dbReference type="EMBL" id="MUH73213.1"/>
    </source>
</evidence>
<feature type="domain" description="N-acetyltransferase" evidence="1">
    <location>
        <begin position="1"/>
        <end position="153"/>
    </location>
</feature>
<dbReference type="CDD" id="cd04301">
    <property type="entry name" value="NAT_SF"/>
    <property type="match status" value="1"/>
</dbReference>
<dbReference type="SUPFAM" id="SSF55729">
    <property type="entry name" value="Acyl-CoA N-acyltransferases (Nat)"/>
    <property type="match status" value="1"/>
</dbReference>
<dbReference type="InterPro" id="IPR000182">
    <property type="entry name" value="GNAT_dom"/>
</dbReference>
<comment type="caution">
    <text evidence="2">The sequence shown here is derived from an EMBL/GenBank/DDBJ whole genome shotgun (WGS) entry which is preliminary data.</text>
</comment>
<dbReference type="PROSITE" id="PS51186">
    <property type="entry name" value="GNAT"/>
    <property type="match status" value="1"/>
</dbReference>
<dbReference type="RefSeq" id="WP_155696412.1">
    <property type="nucleotide sequence ID" value="NZ_WOCD01000005.1"/>
</dbReference>
<dbReference type="Gene3D" id="3.40.630.30">
    <property type="match status" value="1"/>
</dbReference>
<protein>
    <submittedName>
        <fullName evidence="2">GNAT family N-acetyltransferase</fullName>
    </submittedName>
</protein>
<sequence length="153" mass="17323">MISKTTKEHKEELQKVLTESGQFDADSIAYTLETLDNHLENPDDEIWFTALENEPVGFAYCAPEPVTSGTWNLLMLWTKEGYKGKGFGRSLVSAVESELKSRGARLLIVETSQLPEFETARAFYEKYGFTFEAEVKNFFADGDNKLIYTKSQG</sequence>
<evidence type="ECO:0000259" key="1">
    <source>
        <dbReference type="PROSITE" id="PS51186"/>
    </source>
</evidence>
<keyword evidence="3" id="KW-1185">Reference proteome</keyword>
<dbReference type="Pfam" id="PF00583">
    <property type="entry name" value="Acetyltransf_1"/>
    <property type="match status" value="1"/>
</dbReference>
<dbReference type="InterPro" id="IPR016181">
    <property type="entry name" value="Acyl_CoA_acyltransferase"/>
</dbReference>
<gene>
    <name evidence="2" type="ORF">GNP35_12405</name>
</gene>
<dbReference type="EMBL" id="WOCD01000005">
    <property type="protein sequence ID" value="MUH73213.1"/>
    <property type="molecule type" value="Genomic_DNA"/>
</dbReference>